<keyword evidence="7" id="KW-0663">Pyridoxal phosphate</keyword>
<comment type="similarity">
    <text evidence="3">Belongs to the class-V pyridoxal-phosphate-dependent aminotransferase family. NifS/IscS subfamily.</text>
</comment>
<evidence type="ECO:0000256" key="1">
    <source>
        <dbReference type="ARBA" id="ARBA00001933"/>
    </source>
</evidence>
<evidence type="ECO:0000256" key="7">
    <source>
        <dbReference type="ARBA" id="ARBA00022898"/>
    </source>
</evidence>
<dbReference type="InterPro" id="IPR016454">
    <property type="entry name" value="Cysteine_dSase"/>
</dbReference>
<evidence type="ECO:0000313" key="13">
    <source>
        <dbReference type="EMBL" id="HER96319.1"/>
    </source>
</evidence>
<feature type="domain" description="Aminotransferase class V" evidence="12">
    <location>
        <begin position="7"/>
        <end position="373"/>
    </location>
</feature>
<keyword evidence="9" id="KW-0411">Iron-sulfur</keyword>
<gene>
    <name evidence="13" type="ORF">ENO59_07360</name>
</gene>
<comment type="cofactor">
    <cofactor evidence="1 11">
        <name>pyridoxal 5'-phosphate</name>
        <dbReference type="ChEBI" id="CHEBI:597326"/>
    </cofactor>
</comment>
<evidence type="ECO:0000259" key="12">
    <source>
        <dbReference type="Pfam" id="PF00266"/>
    </source>
</evidence>
<evidence type="ECO:0000256" key="4">
    <source>
        <dbReference type="ARBA" id="ARBA00012239"/>
    </source>
</evidence>
<dbReference type="Gene3D" id="1.10.260.50">
    <property type="match status" value="1"/>
</dbReference>
<evidence type="ECO:0000256" key="10">
    <source>
        <dbReference type="ARBA" id="ARBA00050776"/>
    </source>
</evidence>
<dbReference type="InterPro" id="IPR015424">
    <property type="entry name" value="PyrdxlP-dep_Trfase"/>
</dbReference>
<dbReference type="InterPro" id="IPR015421">
    <property type="entry name" value="PyrdxlP-dep_Trfase_major"/>
</dbReference>
<comment type="function">
    <text evidence="2">Catalyzes the removal of elemental sulfur atoms from cysteine to produce alanine. Seems to participate in the biosynthesis of the nitrogenase metalloclusters by providing the inorganic sulfur required for the Fe-S core formation.</text>
</comment>
<organism evidence="13">
    <name type="scientific">Rhodothermus marinus</name>
    <name type="common">Rhodothermus obamensis</name>
    <dbReference type="NCBI Taxonomy" id="29549"/>
    <lineage>
        <taxon>Bacteria</taxon>
        <taxon>Pseudomonadati</taxon>
        <taxon>Rhodothermota</taxon>
        <taxon>Rhodothermia</taxon>
        <taxon>Rhodothermales</taxon>
        <taxon>Rhodothermaceae</taxon>
        <taxon>Rhodothermus</taxon>
    </lineage>
</organism>
<keyword evidence="5" id="KW-0808">Transferase</keyword>
<keyword evidence="6" id="KW-0479">Metal-binding</keyword>
<evidence type="ECO:0000256" key="11">
    <source>
        <dbReference type="RuleBase" id="RU004504"/>
    </source>
</evidence>
<dbReference type="GO" id="GO:0031071">
    <property type="term" value="F:cysteine desulfurase activity"/>
    <property type="evidence" value="ECO:0007669"/>
    <property type="project" value="UniProtKB-EC"/>
</dbReference>
<evidence type="ECO:0000256" key="3">
    <source>
        <dbReference type="ARBA" id="ARBA00006490"/>
    </source>
</evidence>
<dbReference type="FunFam" id="3.40.640.10:FF:000084">
    <property type="entry name" value="IscS-like cysteine desulfurase"/>
    <property type="match status" value="1"/>
</dbReference>
<dbReference type="Gene3D" id="3.90.1150.10">
    <property type="entry name" value="Aspartate Aminotransferase, domain 1"/>
    <property type="match status" value="1"/>
</dbReference>
<dbReference type="PANTHER" id="PTHR11601:SF34">
    <property type="entry name" value="CYSTEINE DESULFURASE"/>
    <property type="match status" value="1"/>
</dbReference>
<keyword evidence="8" id="KW-0408">Iron</keyword>
<dbReference type="PROSITE" id="PS00595">
    <property type="entry name" value="AA_TRANSFER_CLASS_5"/>
    <property type="match status" value="1"/>
</dbReference>
<reference evidence="13" key="1">
    <citation type="journal article" date="2020" name="mSystems">
        <title>Genome- and Community-Level Interaction Insights into Carbon Utilization and Element Cycling Functions of Hydrothermarchaeota in Hydrothermal Sediment.</title>
        <authorList>
            <person name="Zhou Z."/>
            <person name="Liu Y."/>
            <person name="Xu W."/>
            <person name="Pan J."/>
            <person name="Luo Z.H."/>
            <person name="Li M."/>
        </authorList>
    </citation>
    <scope>NUCLEOTIDE SEQUENCE [LARGE SCALE GENOMIC DNA]</scope>
    <source>
        <strain evidence="13">SpSt-143</strain>
    </source>
</reference>
<accession>A0A7V2B125</accession>
<dbReference type="InterPro" id="IPR020578">
    <property type="entry name" value="Aminotrans_V_PyrdxlP_BS"/>
</dbReference>
<protein>
    <recommendedName>
        <fullName evidence="4">cysteine desulfurase</fullName>
        <ecNumber evidence="4">2.8.1.7</ecNumber>
    </recommendedName>
</protein>
<dbReference type="SUPFAM" id="SSF53383">
    <property type="entry name" value="PLP-dependent transferases"/>
    <property type="match status" value="1"/>
</dbReference>
<comment type="caution">
    <text evidence="13">The sequence shown here is derived from an EMBL/GenBank/DDBJ whole genome shotgun (WGS) entry which is preliminary data.</text>
</comment>
<evidence type="ECO:0000256" key="2">
    <source>
        <dbReference type="ARBA" id="ARBA00003120"/>
    </source>
</evidence>
<evidence type="ECO:0000256" key="8">
    <source>
        <dbReference type="ARBA" id="ARBA00023004"/>
    </source>
</evidence>
<dbReference type="PIRSF" id="PIRSF005572">
    <property type="entry name" value="NifS"/>
    <property type="match status" value="1"/>
</dbReference>
<dbReference type="EC" id="2.8.1.7" evidence="4"/>
<evidence type="ECO:0000256" key="9">
    <source>
        <dbReference type="ARBA" id="ARBA00023014"/>
    </source>
</evidence>
<dbReference type="InterPro" id="IPR000192">
    <property type="entry name" value="Aminotrans_V_dom"/>
</dbReference>
<sequence length="392" mass="42376">MSGRPVIYLDHAATTPIDERVLEAMRPYLTECYGNPSSVHQLGRQARVAIEESRARIAALLGADPSEIIFTSGGTEADNWALRGTLQGKRRHLVTSMAEHEAILRTAEALEAEGYFVTRLRPSPAGTVTAEQVASAITEETGLVSIMHTNNELGTYAPIEEIAAVCHARGVPLHCDAVQAVGLLPVRVDTLGVDLLSASAHKFYGPKGVGFLYVRRGIELRPLLWGGKQEQGRRAGTENVAAIVGMARALELAIEEQAARLAHLYRLRQRLLQRLDEALGGRFVLNTPRDPQQAAPHVVNIAFPPQDGDPVDGEMLLLNLDLEGVCVSSGSACTSGALEPSHVLQAIGLPRETASAAIRFSMGYKNTEEEIDRAVEILTAVLERLLRVGLKL</sequence>
<dbReference type="AlphaFoldDB" id="A0A7V2B125"/>
<comment type="catalytic activity">
    <reaction evidence="10">
        <text>(sulfur carrier)-H + L-cysteine = (sulfur carrier)-SH + L-alanine</text>
        <dbReference type="Rhea" id="RHEA:43892"/>
        <dbReference type="Rhea" id="RHEA-COMP:14737"/>
        <dbReference type="Rhea" id="RHEA-COMP:14739"/>
        <dbReference type="ChEBI" id="CHEBI:29917"/>
        <dbReference type="ChEBI" id="CHEBI:35235"/>
        <dbReference type="ChEBI" id="CHEBI:57972"/>
        <dbReference type="ChEBI" id="CHEBI:64428"/>
        <dbReference type="EC" id="2.8.1.7"/>
    </reaction>
</comment>
<dbReference type="PANTHER" id="PTHR11601">
    <property type="entry name" value="CYSTEINE DESULFURYLASE FAMILY MEMBER"/>
    <property type="match status" value="1"/>
</dbReference>
<evidence type="ECO:0000256" key="6">
    <source>
        <dbReference type="ARBA" id="ARBA00022723"/>
    </source>
</evidence>
<dbReference type="GO" id="GO:0051536">
    <property type="term" value="F:iron-sulfur cluster binding"/>
    <property type="evidence" value="ECO:0007669"/>
    <property type="project" value="UniProtKB-KW"/>
</dbReference>
<dbReference type="EMBL" id="DSGB01000005">
    <property type="protein sequence ID" value="HER96319.1"/>
    <property type="molecule type" value="Genomic_DNA"/>
</dbReference>
<dbReference type="InterPro" id="IPR015422">
    <property type="entry name" value="PyrdxlP-dep_Trfase_small"/>
</dbReference>
<name>A0A7V2B125_RHOMR</name>
<evidence type="ECO:0000256" key="5">
    <source>
        <dbReference type="ARBA" id="ARBA00022679"/>
    </source>
</evidence>
<dbReference type="Pfam" id="PF00266">
    <property type="entry name" value="Aminotran_5"/>
    <property type="match status" value="1"/>
</dbReference>
<proteinExistence type="inferred from homology"/>
<dbReference type="Gene3D" id="3.40.640.10">
    <property type="entry name" value="Type I PLP-dependent aspartate aminotransferase-like (Major domain)"/>
    <property type="match status" value="1"/>
</dbReference>
<dbReference type="GO" id="GO:0046872">
    <property type="term" value="F:metal ion binding"/>
    <property type="evidence" value="ECO:0007669"/>
    <property type="project" value="UniProtKB-KW"/>
</dbReference>